<dbReference type="PANTHER" id="PTHR43591:SF24">
    <property type="entry name" value="2-METHOXY-6-POLYPRENYL-1,4-BENZOQUINOL METHYLASE, MITOCHONDRIAL"/>
    <property type="match status" value="1"/>
</dbReference>
<protein>
    <submittedName>
        <fullName evidence="2">S-adenosyl-L-methionine-dependent methyltransferase</fullName>
    </submittedName>
</protein>
<dbReference type="InterPro" id="IPR029063">
    <property type="entry name" value="SAM-dependent_MTases_sf"/>
</dbReference>
<dbReference type="GO" id="GO:0032259">
    <property type="term" value="P:methylation"/>
    <property type="evidence" value="ECO:0007669"/>
    <property type="project" value="UniProtKB-KW"/>
</dbReference>
<feature type="compositionally biased region" description="Low complexity" evidence="1">
    <location>
        <begin position="1"/>
        <end position="14"/>
    </location>
</feature>
<dbReference type="SUPFAM" id="SSF53335">
    <property type="entry name" value="S-adenosyl-L-methionine-dependent methyltransferases"/>
    <property type="match status" value="1"/>
</dbReference>
<evidence type="ECO:0000313" key="3">
    <source>
        <dbReference type="Proteomes" id="UP000799302"/>
    </source>
</evidence>
<accession>A0A6A6U5K4</accession>
<feature type="region of interest" description="Disordered" evidence="1">
    <location>
        <begin position="1"/>
        <end position="23"/>
    </location>
</feature>
<dbReference type="CDD" id="cd02440">
    <property type="entry name" value="AdoMet_MTases"/>
    <property type="match status" value="1"/>
</dbReference>
<gene>
    <name evidence="2" type="ORF">BT63DRAFT_322621</name>
</gene>
<dbReference type="Pfam" id="PF13489">
    <property type="entry name" value="Methyltransf_23"/>
    <property type="match status" value="1"/>
</dbReference>
<keyword evidence="2" id="KW-0489">Methyltransferase</keyword>
<dbReference type="PANTHER" id="PTHR43591">
    <property type="entry name" value="METHYLTRANSFERASE"/>
    <property type="match status" value="1"/>
</dbReference>
<sequence length="359" mass="40708">MSAPPTEPEATPATRSGYTGNEIQPDEFVGTLLLVDSAAASEADLNDGDSAFGDGLSSSSSSLSSDVTDFREFNNRRYHAFQENQYWLPNDDEEISRLELQHIVWRLCLNGRLHIAPVPADVHRVIDLGTGTGKWAIEFADMHPSAEVIGTDLSPIQPNSLPSNCSFIVDNVEEEWVYSEPFDYIHSRMLCLGIHDWKKYFQQCWDNLKPGGWMEVQETKFPLMSADGKGPSESAFLQWSQYIKEAAANDGIDADPTQRFRGMLEDIGFIDIREQPLQWPIGGWPKGEREKIIGRIMIDNLRQFYKPSAMALYTKRLGWTVEQVEEFLPSVLKDLEDRTQHYYVQMHIVAARKPDIESS</sequence>
<dbReference type="EMBL" id="MU004238">
    <property type="protein sequence ID" value="KAF2666906.1"/>
    <property type="molecule type" value="Genomic_DNA"/>
</dbReference>
<dbReference type="Proteomes" id="UP000799302">
    <property type="component" value="Unassembled WGS sequence"/>
</dbReference>
<dbReference type="AlphaFoldDB" id="A0A6A6U5K4"/>
<keyword evidence="2" id="KW-0808">Transferase</keyword>
<keyword evidence="3" id="KW-1185">Reference proteome</keyword>
<evidence type="ECO:0000313" key="2">
    <source>
        <dbReference type="EMBL" id="KAF2666906.1"/>
    </source>
</evidence>
<reference evidence="2" key="1">
    <citation type="journal article" date="2020" name="Stud. Mycol.">
        <title>101 Dothideomycetes genomes: a test case for predicting lifestyles and emergence of pathogens.</title>
        <authorList>
            <person name="Haridas S."/>
            <person name="Albert R."/>
            <person name="Binder M."/>
            <person name="Bloem J."/>
            <person name="Labutti K."/>
            <person name="Salamov A."/>
            <person name="Andreopoulos B."/>
            <person name="Baker S."/>
            <person name="Barry K."/>
            <person name="Bills G."/>
            <person name="Bluhm B."/>
            <person name="Cannon C."/>
            <person name="Castanera R."/>
            <person name="Culley D."/>
            <person name="Daum C."/>
            <person name="Ezra D."/>
            <person name="Gonzalez J."/>
            <person name="Henrissat B."/>
            <person name="Kuo A."/>
            <person name="Liang C."/>
            <person name="Lipzen A."/>
            <person name="Lutzoni F."/>
            <person name="Magnuson J."/>
            <person name="Mondo S."/>
            <person name="Nolan M."/>
            <person name="Ohm R."/>
            <person name="Pangilinan J."/>
            <person name="Park H.-J."/>
            <person name="Ramirez L."/>
            <person name="Alfaro M."/>
            <person name="Sun H."/>
            <person name="Tritt A."/>
            <person name="Yoshinaga Y."/>
            <person name="Zwiers L.-H."/>
            <person name="Turgeon B."/>
            <person name="Goodwin S."/>
            <person name="Spatafora J."/>
            <person name="Crous P."/>
            <person name="Grigoriev I."/>
        </authorList>
    </citation>
    <scope>NUCLEOTIDE SEQUENCE</scope>
    <source>
        <strain evidence="2">CBS 115976</strain>
    </source>
</reference>
<dbReference type="Gene3D" id="3.40.50.150">
    <property type="entry name" value="Vaccinia Virus protein VP39"/>
    <property type="match status" value="1"/>
</dbReference>
<proteinExistence type="predicted"/>
<dbReference type="OrthoDB" id="2013972at2759"/>
<dbReference type="GO" id="GO:0008168">
    <property type="term" value="F:methyltransferase activity"/>
    <property type="evidence" value="ECO:0007669"/>
    <property type="project" value="UniProtKB-KW"/>
</dbReference>
<name>A0A6A6U5K4_9PEZI</name>
<organism evidence="2 3">
    <name type="scientific">Microthyrium microscopicum</name>
    <dbReference type="NCBI Taxonomy" id="703497"/>
    <lineage>
        <taxon>Eukaryota</taxon>
        <taxon>Fungi</taxon>
        <taxon>Dikarya</taxon>
        <taxon>Ascomycota</taxon>
        <taxon>Pezizomycotina</taxon>
        <taxon>Dothideomycetes</taxon>
        <taxon>Dothideomycetes incertae sedis</taxon>
        <taxon>Microthyriales</taxon>
        <taxon>Microthyriaceae</taxon>
        <taxon>Microthyrium</taxon>
    </lineage>
</organism>
<evidence type="ECO:0000256" key="1">
    <source>
        <dbReference type="SAM" id="MobiDB-lite"/>
    </source>
</evidence>